<proteinExistence type="predicted"/>
<gene>
    <name evidence="1" type="ORF">L6452_19785</name>
</gene>
<comment type="caution">
    <text evidence="1">The sequence shown here is derived from an EMBL/GenBank/DDBJ whole genome shotgun (WGS) entry which is preliminary data.</text>
</comment>
<keyword evidence="2" id="KW-1185">Reference proteome</keyword>
<evidence type="ECO:0000313" key="1">
    <source>
        <dbReference type="EMBL" id="KAI3718900.1"/>
    </source>
</evidence>
<sequence>MHAWTIDDTVAYALKSHGAISHTPKQIHEIKDFLRTTRRKDVRYVKIKRSKDVVKFKGSSYYTSEFMVQVLNTVTTTTIDILSNSWLSMLDYWK</sequence>
<protein>
    <submittedName>
        <fullName evidence="1">Uncharacterized protein</fullName>
    </submittedName>
</protein>
<accession>A0ACB9BDY1</accession>
<evidence type="ECO:0000313" key="2">
    <source>
        <dbReference type="Proteomes" id="UP001055879"/>
    </source>
</evidence>
<dbReference type="Proteomes" id="UP001055879">
    <property type="component" value="Linkage Group LG06"/>
</dbReference>
<organism evidence="1 2">
    <name type="scientific">Arctium lappa</name>
    <name type="common">Greater burdock</name>
    <name type="synonym">Lappa major</name>
    <dbReference type="NCBI Taxonomy" id="4217"/>
    <lineage>
        <taxon>Eukaryota</taxon>
        <taxon>Viridiplantae</taxon>
        <taxon>Streptophyta</taxon>
        <taxon>Embryophyta</taxon>
        <taxon>Tracheophyta</taxon>
        <taxon>Spermatophyta</taxon>
        <taxon>Magnoliopsida</taxon>
        <taxon>eudicotyledons</taxon>
        <taxon>Gunneridae</taxon>
        <taxon>Pentapetalae</taxon>
        <taxon>asterids</taxon>
        <taxon>campanulids</taxon>
        <taxon>Asterales</taxon>
        <taxon>Asteraceae</taxon>
        <taxon>Carduoideae</taxon>
        <taxon>Cardueae</taxon>
        <taxon>Arctiinae</taxon>
        <taxon>Arctium</taxon>
    </lineage>
</organism>
<reference evidence="1 2" key="2">
    <citation type="journal article" date="2022" name="Mol. Ecol. Resour.">
        <title>The genomes of chicory, endive, great burdock and yacon provide insights into Asteraceae paleo-polyploidization history and plant inulin production.</title>
        <authorList>
            <person name="Fan W."/>
            <person name="Wang S."/>
            <person name="Wang H."/>
            <person name="Wang A."/>
            <person name="Jiang F."/>
            <person name="Liu H."/>
            <person name="Zhao H."/>
            <person name="Xu D."/>
            <person name="Zhang Y."/>
        </authorList>
    </citation>
    <scope>NUCLEOTIDE SEQUENCE [LARGE SCALE GENOMIC DNA]</scope>
    <source>
        <strain evidence="2">cv. Niubang</strain>
    </source>
</reference>
<name>A0ACB9BDY1_ARCLA</name>
<reference evidence="2" key="1">
    <citation type="journal article" date="2022" name="Mol. Ecol. Resour.">
        <title>The genomes of chicory, endive, great burdock and yacon provide insights into Asteraceae palaeo-polyploidization history and plant inulin production.</title>
        <authorList>
            <person name="Fan W."/>
            <person name="Wang S."/>
            <person name="Wang H."/>
            <person name="Wang A."/>
            <person name="Jiang F."/>
            <person name="Liu H."/>
            <person name="Zhao H."/>
            <person name="Xu D."/>
            <person name="Zhang Y."/>
        </authorList>
    </citation>
    <scope>NUCLEOTIDE SEQUENCE [LARGE SCALE GENOMIC DNA]</scope>
    <source>
        <strain evidence="2">cv. Niubang</strain>
    </source>
</reference>
<dbReference type="EMBL" id="CM042052">
    <property type="protein sequence ID" value="KAI3718900.1"/>
    <property type="molecule type" value="Genomic_DNA"/>
</dbReference>